<comment type="similarity">
    <text evidence="1">Belongs to the short-chain dehydrogenases/reductases (SDR) family.</text>
</comment>
<dbReference type="GO" id="GO:0016491">
    <property type="term" value="F:oxidoreductase activity"/>
    <property type="evidence" value="ECO:0007669"/>
    <property type="project" value="UniProtKB-KW"/>
</dbReference>
<name>A0A6A5XLK2_9PLEO</name>
<dbReference type="RefSeq" id="XP_033382162.1">
    <property type="nucleotide sequence ID" value="XM_033528601.1"/>
</dbReference>
<dbReference type="PANTHER" id="PTHR24320">
    <property type="entry name" value="RETINOL DEHYDROGENASE"/>
    <property type="match status" value="1"/>
</dbReference>
<evidence type="ECO:0000313" key="4">
    <source>
        <dbReference type="EMBL" id="KAF2013823.1"/>
    </source>
</evidence>
<dbReference type="Gene3D" id="3.40.50.720">
    <property type="entry name" value="NAD(P)-binding Rossmann-like Domain"/>
    <property type="match status" value="1"/>
</dbReference>
<evidence type="ECO:0000313" key="5">
    <source>
        <dbReference type="Proteomes" id="UP000799778"/>
    </source>
</evidence>
<keyword evidence="5" id="KW-1185">Reference proteome</keyword>
<dbReference type="Pfam" id="PF00106">
    <property type="entry name" value="adh_short"/>
    <property type="match status" value="1"/>
</dbReference>
<evidence type="ECO:0000256" key="1">
    <source>
        <dbReference type="ARBA" id="ARBA00006484"/>
    </source>
</evidence>
<dbReference type="InterPro" id="IPR036291">
    <property type="entry name" value="NAD(P)-bd_dom_sf"/>
</dbReference>
<dbReference type="Proteomes" id="UP000799778">
    <property type="component" value="Unassembled WGS sequence"/>
</dbReference>
<dbReference type="OrthoDB" id="191139at2759"/>
<gene>
    <name evidence="4" type="ORF">BU24DRAFT_424856</name>
</gene>
<protein>
    <submittedName>
        <fullName evidence="4">Putative steroid dehydrogenase</fullName>
    </submittedName>
</protein>
<dbReference type="PRINTS" id="PR00081">
    <property type="entry name" value="GDHRDH"/>
</dbReference>
<dbReference type="SUPFAM" id="SSF51735">
    <property type="entry name" value="NAD(P)-binding Rossmann-fold domains"/>
    <property type="match status" value="1"/>
</dbReference>
<dbReference type="EMBL" id="ML978071">
    <property type="protein sequence ID" value="KAF2013823.1"/>
    <property type="molecule type" value="Genomic_DNA"/>
</dbReference>
<dbReference type="PANTHER" id="PTHR24320:SF236">
    <property type="entry name" value="SHORT-CHAIN DEHYDROGENASE-RELATED"/>
    <property type="match status" value="1"/>
</dbReference>
<accession>A0A6A5XLK2</accession>
<evidence type="ECO:0000256" key="3">
    <source>
        <dbReference type="ARBA" id="ARBA00023002"/>
    </source>
</evidence>
<dbReference type="AlphaFoldDB" id="A0A6A5XLK2"/>
<sequence length="325" mass="34866">MGATFSQFFPPSPILTEANLSSQQGKVFIVTGGSSGIGYELCRILYEAGGTVYLAGRSESNATDAIQRIKEIALSSRTPGELRFLHVALDDLSTIKPAVEKFTAAESRLDVLFNNAGVSCPPKGSVSTQGHELQLATNCLGPYLLTQLLLPTLRKTARDSPPATVRVIWTSSIAVDFGAPKNGLDIARISDPPSSQQENYAISKAGNWFLASQLASQAADDGILSVTANPGNLKSNLTRHLPRVVTILAYPLLYQPVYGAYTELWAGISSELSMKDGGNYIVPWGRVHPNPRPDLVAALVDEEDDGTGVARAFAQWCERQTVAFA</sequence>
<keyword evidence="2" id="KW-0521">NADP</keyword>
<evidence type="ECO:0000256" key="2">
    <source>
        <dbReference type="ARBA" id="ARBA00022857"/>
    </source>
</evidence>
<organism evidence="4 5">
    <name type="scientific">Aaosphaeria arxii CBS 175.79</name>
    <dbReference type="NCBI Taxonomy" id="1450172"/>
    <lineage>
        <taxon>Eukaryota</taxon>
        <taxon>Fungi</taxon>
        <taxon>Dikarya</taxon>
        <taxon>Ascomycota</taxon>
        <taxon>Pezizomycotina</taxon>
        <taxon>Dothideomycetes</taxon>
        <taxon>Pleosporomycetidae</taxon>
        <taxon>Pleosporales</taxon>
        <taxon>Pleosporales incertae sedis</taxon>
        <taxon>Aaosphaeria</taxon>
    </lineage>
</organism>
<dbReference type="InterPro" id="IPR002347">
    <property type="entry name" value="SDR_fam"/>
</dbReference>
<dbReference type="GeneID" id="54285998"/>
<reference evidence="4" key="1">
    <citation type="journal article" date="2020" name="Stud. Mycol.">
        <title>101 Dothideomycetes genomes: a test case for predicting lifestyles and emergence of pathogens.</title>
        <authorList>
            <person name="Haridas S."/>
            <person name="Albert R."/>
            <person name="Binder M."/>
            <person name="Bloem J."/>
            <person name="Labutti K."/>
            <person name="Salamov A."/>
            <person name="Andreopoulos B."/>
            <person name="Baker S."/>
            <person name="Barry K."/>
            <person name="Bills G."/>
            <person name="Bluhm B."/>
            <person name="Cannon C."/>
            <person name="Castanera R."/>
            <person name="Culley D."/>
            <person name="Daum C."/>
            <person name="Ezra D."/>
            <person name="Gonzalez J."/>
            <person name="Henrissat B."/>
            <person name="Kuo A."/>
            <person name="Liang C."/>
            <person name="Lipzen A."/>
            <person name="Lutzoni F."/>
            <person name="Magnuson J."/>
            <person name="Mondo S."/>
            <person name="Nolan M."/>
            <person name="Ohm R."/>
            <person name="Pangilinan J."/>
            <person name="Park H.-J."/>
            <person name="Ramirez L."/>
            <person name="Alfaro M."/>
            <person name="Sun H."/>
            <person name="Tritt A."/>
            <person name="Yoshinaga Y."/>
            <person name="Zwiers L.-H."/>
            <person name="Turgeon B."/>
            <person name="Goodwin S."/>
            <person name="Spatafora J."/>
            <person name="Crous P."/>
            <person name="Grigoriev I."/>
        </authorList>
    </citation>
    <scope>NUCLEOTIDE SEQUENCE</scope>
    <source>
        <strain evidence="4">CBS 175.79</strain>
    </source>
</reference>
<keyword evidence="3" id="KW-0560">Oxidoreductase</keyword>
<proteinExistence type="inferred from homology"/>